<evidence type="ECO:0000313" key="2">
    <source>
        <dbReference type="EMBL" id="MDN7129153.1"/>
    </source>
</evidence>
<comment type="caution">
    <text evidence="1">The sequence shown here is derived from an EMBL/GenBank/DDBJ whole genome shotgun (WGS) entry which is preliminary data.</text>
</comment>
<keyword evidence="3" id="KW-1185">Reference proteome</keyword>
<dbReference type="Proteomes" id="UP001169491">
    <property type="component" value="Unassembled WGS sequence"/>
</dbReference>
<evidence type="ECO:0000313" key="1">
    <source>
        <dbReference type="EMBL" id="MDN7124556.1"/>
    </source>
</evidence>
<evidence type="ECO:0000313" key="3">
    <source>
        <dbReference type="Proteomes" id="UP001169491"/>
    </source>
</evidence>
<dbReference type="RefSeq" id="WP_301774503.1">
    <property type="nucleotide sequence ID" value="NZ_JAGGJB010000003.1"/>
</dbReference>
<proteinExistence type="predicted"/>
<sequence>MNSLITLAFLALSTGESPVQEPTVTEEQQSDYVTSSFERAQDVGVSKCLETVKSLSGVLVDEHAHGSHDMWSTDAPDERVFDSVIVKGYSDTDSHISMTVVPRDGACDWRYTETYVVEKACTVIRDDWFGEFGYLGALNETSLALSSEENVNIYLTPVVQGKMCLVSKRETYIAEN</sequence>
<dbReference type="EMBL" id="JAGGJB010000003">
    <property type="protein sequence ID" value="MDN7124556.1"/>
    <property type="molecule type" value="Genomic_DNA"/>
</dbReference>
<evidence type="ECO:0000313" key="4">
    <source>
        <dbReference type="Proteomes" id="UP001169492"/>
    </source>
</evidence>
<dbReference type="Proteomes" id="UP001169492">
    <property type="component" value="Unassembled WGS sequence"/>
</dbReference>
<dbReference type="EMBL" id="JAGGJC010000001">
    <property type="protein sequence ID" value="MDN7129153.1"/>
    <property type="molecule type" value="Genomic_DNA"/>
</dbReference>
<reference evidence="3 4" key="1">
    <citation type="submission" date="2021-03" db="EMBL/GenBank/DDBJ databases">
        <title>Pseudidiomarina terrestris, a new bacterium isolated from saline soil.</title>
        <authorList>
            <person name="Galisteo C."/>
            <person name="De La Haba R."/>
            <person name="Sanchez-Porro C."/>
            <person name="Ventosa A."/>
        </authorList>
    </citation>
    <scope>NUCLEOTIDE SEQUENCE [LARGE SCALE GENOMIC DNA]</scope>
    <source>
        <strain evidence="1 4">1APP75-32.1</strain>
        <strain evidence="3">1APR75-15</strain>
        <strain evidence="2">1ASR75-15</strain>
    </source>
</reference>
<gene>
    <name evidence="1" type="ORF">J6I90_06650</name>
    <name evidence="2" type="ORF">J6I92_04655</name>
</gene>
<organism evidence="1 4">
    <name type="scientific">Pseudidiomarina terrestris</name>
    <dbReference type="NCBI Taxonomy" id="2820060"/>
    <lineage>
        <taxon>Bacteria</taxon>
        <taxon>Pseudomonadati</taxon>
        <taxon>Pseudomonadota</taxon>
        <taxon>Gammaproteobacteria</taxon>
        <taxon>Alteromonadales</taxon>
        <taxon>Idiomarinaceae</taxon>
        <taxon>Pseudidiomarina</taxon>
    </lineage>
</organism>
<protein>
    <submittedName>
        <fullName evidence="1">Uncharacterized protein</fullName>
    </submittedName>
</protein>
<dbReference type="AlphaFoldDB" id="A0AAW7QWJ3"/>
<accession>A0AAW7QWJ3</accession>
<name>A0AAW7QWJ3_9GAMM</name>